<name>A0A2P4UQY1_9ACTN</name>
<keyword evidence="2" id="KW-1185">Reference proteome</keyword>
<gene>
    <name evidence="1" type="ORF">BTM25_18650</name>
</gene>
<accession>A0A2P4UQY1</accession>
<sequence>MTDSPRAALSLAGVLATTGTLHLAVPRPYDALIPRGLPGSPRAWTYASGVAELACAAALALPRTRRAGGYATAALMAAVFPANVKMARDWRTKPLPLRAGAYARLPLQAPLIAWALKAARTAR</sequence>
<dbReference type="RefSeq" id="WP_103562266.1">
    <property type="nucleotide sequence ID" value="NZ_MTBP01000001.1"/>
</dbReference>
<dbReference type="AlphaFoldDB" id="A0A2P4UQY1"/>
<reference evidence="1 2" key="1">
    <citation type="journal article" date="2017" name="Chemistry">
        <title>Isolation, Biosynthesis and Chemical Modifications of Rubterolones A-F: Rare Tropolone Alkaloids from Actinomadura sp. 5-2.</title>
        <authorList>
            <person name="Guo H."/>
            <person name="Benndorf R."/>
            <person name="Leichnitz D."/>
            <person name="Klassen J.L."/>
            <person name="Vollmers J."/>
            <person name="Gorls H."/>
            <person name="Steinacker M."/>
            <person name="Weigel C."/>
            <person name="Dahse H.M."/>
            <person name="Kaster A.K."/>
            <person name="de Beer Z.W."/>
            <person name="Poulsen M."/>
            <person name="Beemelmanns C."/>
        </authorList>
    </citation>
    <scope>NUCLEOTIDE SEQUENCE [LARGE SCALE GENOMIC DNA]</scope>
    <source>
        <strain evidence="1 2">5-2</strain>
    </source>
</reference>
<proteinExistence type="predicted"/>
<organism evidence="1 2">
    <name type="scientific">Actinomadura rubteroloni</name>
    <dbReference type="NCBI Taxonomy" id="1926885"/>
    <lineage>
        <taxon>Bacteria</taxon>
        <taxon>Bacillati</taxon>
        <taxon>Actinomycetota</taxon>
        <taxon>Actinomycetes</taxon>
        <taxon>Streptosporangiales</taxon>
        <taxon>Thermomonosporaceae</taxon>
        <taxon>Actinomadura</taxon>
    </lineage>
</organism>
<dbReference type="EMBL" id="MTBP01000001">
    <property type="protein sequence ID" value="POM27450.1"/>
    <property type="molecule type" value="Genomic_DNA"/>
</dbReference>
<dbReference type="Proteomes" id="UP000242367">
    <property type="component" value="Unassembled WGS sequence"/>
</dbReference>
<comment type="caution">
    <text evidence="1">The sequence shown here is derived from an EMBL/GenBank/DDBJ whole genome shotgun (WGS) entry which is preliminary data.</text>
</comment>
<evidence type="ECO:0008006" key="3">
    <source>
        <dbReference type="Google" id="ProtNLM"/>
    </source>
</evidence>
<evidence type="ECO:0000313" key="1">
    <source>
        <dbReference type="EMBL" id="POM27450.1"/>
    </source>
</evidence>
<evidence type="ECO:0000313" key="2">
    <source>
        <dbReference type="Proteomes" id="UP000242367"/>
    </source>
</evidence>
<protein>
    <recommendedName>
        <fullName evidence="3">DoxX family protein</fullName>
    </recommendedName>
</protein>
<dbReference type="PANTHER" id="PTHR36974">
    <property type="entry name" value="MEMBRANE PROTEIN-RELATED"/>
    <property type="match status" value="1"/>
</dbReference>
<dbReference type="PANTHER" id="PTHR36974:SF1">
    <property type="entry name" value="DOXX FAMILY MEMBRANE PROTEIN"/>
    <property type="match status" value="1"/>
</dbReference>